<gene>
    <name evidence="5" type="ORF">SAMN05421788_10577</name>
</gene>
<protein>
    <submittedName>
        <fullName evidence="5">Regulatory protein, luxR family</fullName>
    </submittedName>
</protein>
<dbReference type="AlphaFoldDB" id="A0A1N7QDT9"/>
<dbReference type="InterPro" id="IPR036388">
    <property type="entry name" value="WH-like_DNA-bd_sf"/>
</dbReference>
<dbReference type="PANTHER" id="PTHR44688">
    <property type="entry name" value="DNA-BINDING TRANSCRIPTIONAL ACTIVATOR DEVR_DOSR"/>
    <property type="match status" value="1"/>
</dbReference>
<name>A0A1N7QDT9_9BACT</name>
<dbReference type="Pfam" id="PF00196">
    <property type="entry name" value="GerE"/>
    <property type="match status" value="1"/>
</dbReference>
<dbReference type="CDD" id="cd06170">
    <property type="entry name" value="LuxR_C_like"/>
    <property type="match status" value="1"/>
</dbReference>
<dbReference type="STRING" id="477680.SAMN05421788_10577"/>
<evidence type="ECO:0000256" key="2">
    <source>
        <dbReference type="ARBA" id="ARBA00023125"/>
    </source>
</evidence>
<dbReference type="PRINTS" id="PR00038">
    <property type="entry name" value="HTHLUXR"/>
</dbReference>
<dbReference type="EMBL" id="FTOR01000005">
    <property type="protein sequence ID" value="SIT20919.1"/>
    <property type="molecule type" value="Genomic_DNA"/>
</dbReference>
<reference evidence="6" key="1">
    <citation type="submission" date="2017-01" db="EMBL/GenBank/DDBJ databases">
        <authorList>
            <person name="Varghese N."/>
            <person name="Submissions S."/>
        </authorList>
    </citation>
    <scope>NUCLEOTIDE SEQUENCE [LARGE SCALE GENOMIC DNA]</scope>
    <source>
        <strain evidence="6">DSM 21054</strain>
    </source>
</reference>
<feature type="domain" description="HTH luxR-type" evidence="4">
    <location>
        <begin position="25"/>
        <end position="90"/>
    </location>
</feature>
<dbReference type="SMART" id="SM00421">
    <property type="entry name" value="HTH_LUXR"/>
    <property type="match status" value="1"/>
</dbReference>
<proteinExistence type="predicted"/>
<dbReference type="InterPro" id="IPR000792">
    <property type="entry name" value="Tscrpt_reg_LuxR_C"/>
</dbReference>
<dbReference type="PANTHER" id="PTHR44688:SF16">
    <property type="entry name" value="DNA-BINDING TRANSCRIPTIONAL ACTIVATOR DEVR_DOSR"/>
    <property type="match status" value="1"/>
</dbReference>
<dbReference type="PROSITE" id="PS50043">
    <property type="entry name" value="HTH_LUXR_2"/>
    <property type="match status" value="1"/>
</dbReference>
<dbReference type="Proteomes" id="UP000186917">
    <property type="component" value="Unassembled WGS sequence"/>
</dbReference>
<keyword evidence="1" id="KW-0805">Transcription regulation</keyword>
<dbReference type="GO" id="GO:0006355">
    <property type="term" value="P:regulation of DNA-templated transcription"/>
    <property type="evidence" value="ECO:0007669"/>
    <property type="project" value="InterPro"/>
</dbReference>
<sequence length="95" mass="10852">MSTLNKKKLCIKIKLFNTVKQIIDAPSIYHLLSRRQLQILRMIVEGKTDKEIANSLNISFNTVRTHHQNILNRTGQHSTGGLILFALRNDVSQLV</sequence>
<dbReference type="InterPro" id="IPR016032">
    <property type="entry name" value="Sig_transdc_resp-reg_C-effctor"/>
</dbReference>
<keyword evidence="2" id="KW-0238">DNA-binding</keyword>
<evidence type="ECO:0000313" key="6">
    <source>
        <dbReference type="Proteomes" id="UP000186917"/>
    </source>
</evidence>
<dbReference type="GO" id="GO:0003677">
    <property type="term" value="F:DNA binding"/>
    <property type="evidence" value="ECO:0007669"/>
    <property type="project" value="UniProtKB-KW"/>
</dbReference>
<evidence type="ECO:0000256" key="1">
    <source>
        <dbReference type="ARBA" id="ARBA00023015"/>
    </source>
</evidence>
<organism evidence="5 6">
    <name type="scientific">Filimonas lacunae</name>
    <dbReference type="NCBI Taxonomy" id="477680"/>
    <lineage>
        <taxon>Bacteria</taxon>
        <taxon>Pseudomonadati</taxon>
        <taxon>Bacteroidota</taxon>
        <taxon>Chitinophagia</taxon>
        <taxon>Chitinophagales</taxon>
        <taxon>Chitinophagaceae</taxon>
        <taxon>Filimonas</taxon>
    </lineage>
</organism>
<dbReference type="OrthoDB" id="1727128at2"/>
<evidence type="ECO:0000256" key="3">
    <source>
        <dbReference type="ARBA" id="ARBA00023163"/>
    </source>
</evidence>
<evidence type="ECO:0000313" key="5">
    <source>
        <dbReference type="EMBL" id="SIT20919.1"/>
    </source>
</evidence>
<keyword evidence="6" id="KW-1185">Reference proteome</keyword>
<evidence type="ECO:0000259" key="4">
    <source>
        <dbReference type="PROSITE" id="PS50043"/>
    </source>
</evidence>
<keyword evidence="3" id="KW-0804">Transcription</keyword>
<dbReference type="SUPFAM" id="SSF46894">
    <property type="entry name" value="C-terminal effector domain of the bipartite response regulators"/>
    <property type="match status" value="1"/>
</dbReference>
<accession>A0A1N7QDT9</accession>
<dbReference type="Gene3D" id="1.10.10.10">
    <property type="entry name" value="Winged helix-like DNA-binding domain superfamily/Winged helix DNA-binding domain"/>
    <property type="match status" value="1"/>
</dbReference>